<dbReference type="EMBL" id="JBEWZG010000002">
    <property type="protein sequence ID" value="MFL0206199.1"/>
    <property type="molecule type" value="Genomic_DNA"/>
</dbReference>
<comment type="caution">
    <text evidence="2">The sequence shown here is derived from an EMBL/GenBank/DDBJ whole genome shotgun (WGS) entry which is preliminary data.</text>
</comment>
<feature type="domain" description="NAD-dependent epimerase/dehydratase" evidence="1">
    <location>
        <begin position="38"/>
        <end position="203"/>
    </location>
</feature>
<dbReference type="PANTHER" id="PTHR43245:SF58">
    <property type="entry name" value="BLL5923 PROTEIN"/>
    <property type="match status" value="1"/>
</dbReference>
<dbReference type="PANTHER" id="PTHR43245">
    <property type="entry name" value="BIFUNCTIONAL POLYMYXIN RESISTANCE PROTEIN ARNA"/>
    <property type="match status" value="1"/>
</dbReference>
<dbReference type="Proteomes" id="UP001623559">
    <property type="component" value="Unassembled WGS sequence"/>
</dbReference>
<evidence type="ECO:0000313" key="3">
    <source>
        <dbReference type="Proteomes" id="UP001623559"/>
    </source>
</evidence>
<dbReference type="InterPro" id="IPR001509">
    <property type="entry name" value="Epimerase_deHydtase"/>
</dbReference>
<protein>
    <submittedName>
        <fullName evidence="2">NAD-dependent epimerase/dehydratase family protein</fullName>
    </submittedName>
</protein>
<dbReference type="RefSeq" id="WP_406777779.1">
    <property type="nucleotide sequence ID" value="NZ_JBEWZG010000002.1"/>
</dbReference>
<name>A0ABW8SYN1_9BACT</name>
<evidence type="ECO:0000259" key="1">
    <source>
        <dbReference type="Pfam" id="PF01370"/>
    </source>
</evidence>
<dbReference type="Gene3D" id="3.40.50.720">
    <property type="entry name" value="NAD(P)-binding Rossmann-like Domain"/>
    <property type="match status" value="1"/>
</dbReference>
<dbReference type="InterPro" id="IPR050177">
    <property type="entry name" value="Lipid_A_modif_metabolic_enz"/>
</dbReference>
<gene>
    <name evidence="2" type="ORF">V7S74_05550</name>
</gene>
<sequence>MRISITGSTGFVGQNIVSRLLSYFDILEISRSSFKLEITDVIIHLAGKAHDLKKVSSPDDYYKVNTELTKEIFDDFLLSNAKVFITLSSVKAVADEVDGELFEDTTPNPITHYGKSKLLAEQYIGSKPIPEGKRVYILRPCMIHGPGNKGNLNLLYSLVSNGVPWPLGLFKNSRSYLSIDNLCFIMRELIEREDIPSGIYNVADDIPLSTNEVINIIAESNGKKARVLNLSMNLIKAIARVGDLINLPLDSERLQKLTESYVVSNAKIKAALGKPLPVSSKDGLIRTFKSFVDNV</sequence>
<organism evidence="2 3">
    <name type="scientific">Aquirufa novilacunae</name>
    <dbReference type="NCBI Taxonomy" id="3139305"/>
    <lineage>
        <taxon>Bacteria</taxon>
        <taxon>Pseudomonadati</taxon>
        <taxon>Bacteroidota</taxon>
        <taxon>Cytophagia</taxon>
        <taxon>Cytophagales</taxon>
        <taxon>Flectobacillaceae</taxon>
        <taxon>Aquirufa</taxon>
    </lineage>
</organism>
<accession>A0ABW8SYN1</accession>
<dbReference type="SUPFAM" id="SSF51735">
    <property type="entry name" value="NAD(P)-binding Rossmann-fold domains"/>
    <property type="match status" value="1"/>
</dbReference>
<evidence type="ECO:0000313" key="2">
    <source>
        <dbReference type="EMBL" id="MFL0206199.1"/>
    </source>
</evidence>
<proteinExistence type="predicted"/>
<reference evidence="2 3" key="1">
    <citation type="submission" date="2024-07" db="EMBL/GenBank/DDBJ databases">
        <authorList>
            <person name="Pitt A."/>
            <person name="Hahn M.W."/>
        </authorList>
    </citation>
    <scope>NUCLEOTIDE SEQUENCE [LARGE SCALE GENOMIC DNA]</scope>
    <source>
        <strain evidence="2 3">2-AUSEE-184A6</strain>
    </source>
</reference>
<dbReference type="Pfam" id="PF01370">
    <property type="entry name" value="Epimerase"/>
    <property type="match status" value="1"/>
</dbReference>
<dbReference type="InterPro" id="IPR036291">
    <property type="entry name" value="NAD(P)-bd_dom_sf"/>
</dbReference>